<evidence type="ECO:0000256" key="2">
    <source>
        <dbReference type="ARBA" id="ARBA00023015"/>
    </source>
</evidence>
<evidence type="ECO:0000256" key="4">
    <source>
        <dbReference type="ARBA" id="ARBA00023159"/>
    </source>
</evidence>
<proteinExistence type="predicted"/>
<dbReference type="PANTHER" id="PTHR46796:SF13">
    <property type="entry name" value="HTH-TYPE TRANSCRIPTIONAL ACTIVATOR RHAS"/>
    <property type="match status" value="1"/>
</dbReference>
<evidence type="ECO:0000256" key="1">
    <source>
        <dbReference type="ARBA" id="ARBA00022490"/>
    </source>
</evidence>
<gene>
    <name evidence="8" type="ORF">CLV67_127111</name>
</gene>
<dbReference type="PANTHER" id="PTHR46796">
    <property type="entry name" value="HTH-TYPE TRANSCRIPTIONAL ACTIVATOR RHAS-RELATED"/>
    <property type="match status" value="1"/>
</dbReference>
<accession>A0A2T0JXF7</accession>
<dbReference type="PROSITE" id="PS00041">
    <property type="entry name" value="HTH_ARAC_FAMILY_1"/>
    <property type="match status" value="1"/>
</dbReference>
<dbReference type="Pfam" id="PF12852">
    <property type="entry name" value="Cupin_6"/>
    <property type="match status" value="1"/>
</dbReference>
<dbReference type="SMART" id="SM00342">
    <property type="entry name" value="HTH_ARAC"/>
    <property type="match status" value="1"/>
</dbReference>
<keyword evidence="1" id="KW-0963">Cytoplasm</keyword>
<dbReference type="InterPro" id="IPR032783">
    <property type="entry name" value="AraC_lig"/>
</dbReference>
<dbReference type="AlphaFoldDB" id="A0A2T0JXF7"/>
<dbReference type="Gene3D" id="1.10.10.60">
    <property type="entry name" value="Homeodomain-like"/>
    <property type="match status" value="2"/>
</dbReference>
<dbReference type="InterPro" id="IPR018062">
    <property type="entry name" value="HTH_AraC-typ_CS"/>
</dbReference>
<evidence type="ECO:0000256" key="3">
    <source>
        <dbReference type="ARBA" id="ARBA00023125"/>
    </source>
</evidence>
<keyword evidence="5" id="KW-0804">Transcription</keyword>
<protein>
    <submittedName>
        <fullName evidence="8">Helix-turn-helix protein</fullName>
    </submittedName>
</protein>
<dbReference type="Gene3D" id="2.60.120.10">
    <property type="entry name" value="Jelly Rolls"/>
    <property type="match status" value="1"/>
</dbReference>
<dbReference type="InterPro" id="IPR037923">
    <property type="entry name" value="HTH-like"/>
</dbReference>
<dbReference type="SUPFAM" id="SSF51215">
    <property type="entry name" value="Regulatory protein AraC"/>
    <property type="match status" value="1"/>
</dbReference>
<dbReference type="InterPro" id="IPR009057">
    <property type="entry name" value="Homeodomain-like_sf"/>
</dbReference>
<organism evidence="8 9">
    <name type="scientific">Actinoplanes italicus</name>
    <dbReference type="NCBI Taxonomy" id="113567"/>
    <lineage>
        <taxon>Bacteria</taxon>
        <taxon>Bacillati</taxon>
        <taxon>Actinomycetota</taxon>
        <taxon>Actinomycetes</taxon>
        <taxon>Micromonosporales</taxon>
        <taxon>Micromonosporaceae</taxon>
        <taxon>Actinoplanes</taxon>
    </lineage>
</organism>
<keyword evidence="9" id="KW-1185">Reference proteome</keyword>
<feature type="region of interest" description="Disordered" evidence="6">
    <location>
        <begin position="82"/>
        <end position="106"/>
    </location>
</feature>
<reference evidence="8 9" key="1">
    <citation type="submission" date="2018-03" db="EMBL/GenBank/DDBJ databases">
        <title>Genomic Encyclopedia of Archaeal and Bacterial Type Strains, Phase II (KMG-II): from individual species to whole genera.</title>
        <authorList>
            <person name="Goeker M."/>
        </authorList>
    </citation>
    <scope>NUCLEOTIDE SEQUENCE [LARGE SCALE GENOMIC DNA]</scope>
    <source>
        <strain evidence="8 9">DSM 43146</strain>
    </source>
</reference>
<keyword evidence="4" id="KW-0010">Activator</keyword>
<dbReference type="InterPro" id="IPR050204">
    <property type="entry name" value="AraC_XylS_family_regulators"/>
</dbReference>
<dbReference type="InterPro" id="IPR014710">
    <property type="entry name" value="RmlC-like_jellyroll"/>
</dbReference>
<comment type="caution">
    <text evidence="8">The sequence shown here is derived from an EMBL/GenBank/DDBJ whole genome shotgun (WGS) entry which is preliminary data.</text>
</comment>
<dbReference type="PROSITE" id="PS01124">
    <property type="entry name" value="HTH_ARAC_FAMILY_2"/>
    <property type="match status" value="1"/>
</dbReference>
<name>A0A2T0JXF7_9ACTN</name>
<evidence type="ECO:0000259" key="7">
    <source>
        <dbReference type="PROSITE" id="PS01124"/>
    </source>
</evidence>
<dbReference type="Pfam" id="PF12833">
    <property type="entry name" value="HTH_18"/>
    <property type="match status" value="1"/>
</dbReference>
<dbReference type="RefSeq" id="WP_170154231.1">
    <property type="nucleotide sequence ID" value="NZ_BOMO01000152.1"/>
</dbReference>
<dbReference type="GO" id="GO:0003700">
    <property type="term" value="F:DNA-binding transcription factor activity"/>
    <property type="evidence" value="ECO:0007669"/>
    <property type="project" value="InterPro"/>
</dbReference>
<evidence type="ECO:0000256" key="6">
    <source>
        <dbReference type="SAM" id="MobiDB-lite"/>
    </source>
</evidence>
<dbReference type="SUPFAM" id="SSF46689">
    <property type="entry name" value="Homeodomain-like"/>
    <property type="match status" value="2"/>
</dbReference>
<dbReference type="GO" id="GO:0043565">
    <property type="term" value="F:sequence-specific DNA binding"/>
    <property type="evidence" value="ECO:0007669"/>
    <property type="project" value="InterPro"/>
</dbReference>
<evidence type="ECO:0000313" key="9">
    <source>
        <dbReference type="Proteomes" id="UP000239415"/>
    </source>
</evidence>
<dbReference type="EMBL" id="PVMZ01000027">
    <property type="protein sequence ID" value="PRX12688.1"/>
    <property type="molecule type" value="Genomic_DNA"/>
</dbReference>
<keyword evidence="3" id="KW-0238">DNA-binding</keyword>
<dbReference type="Proteomes" id="UP000239415">
    <property type="component" value="Unassembled WGS sequence"/>
</dbReference>
<dbReference type="InterPro" id="IPR018060">
    <property type="entry name" value="HTH_AraC"/>
</dbReference>
<evidence type="ECO:0000313" key="8">
    <source>
        <dbReference type="EMBL" id="PRX12688.1"/>
    </source>
</evidence>
<feature type="domain" description="HTH araC/xylS-type" evidence="7">
    <location>
        <begin position="204"/>
        <end position="303"/>
    </location>
</feature>
<sequence>MRDRPAPDVLTAVLRHIRITTGHLGRIELGAPWGVRVAAHDTVSLHHVLAGEGWLTCGGDEIAVRPGDLVILAHGVPYELRHQPGAPVTDEPARPRPDTLSVRRRYGGPGPRTVLLCADLDVAGAGRASLMRALPPVVHLAGGVPGLDALLDLLRHEVRTARPGADLVVARLTELLLVQGIRTELERPATPGSWRAALADENIARALDAMYTAPERPWTLAGLARTAGLGRTTFAARFRELVGETPIAHLTAWRMALAGDLLRDQPSVTLADIATRVGYADEFAFSTAFHREVGTPPGTYRRSP</sequence>
<keyword evidence="2" id="KW-0805">Transcription regulation</keyword>
<evidence type="ECO:0000256" key="5">
    <source>
        <dbReference type="ARBA" id="ARBA00023163"/>
    </source>
</evidence>